<evidence type="ECO:0000256" key="1">
    <source>
        <dbReference type="SAM" id="MobiDB-lite"/>
    </source>
</evidence>
<evidence type="ECO:0000313" key="2">
    <source>
        <dbReference type="EMBL" id="QXQ14622.1"/>
    </source>
</evidence>
<sequence length="501" mass="51257">MTGGAADLALYLGPSMWHAASGDKTWSGVPEMSADGEPSPAPVEIQRFLGGDWIAGDARMVPVGDALAGVLDEVLRCVGLTPPVGRVVVAYPTRWGRPTRAVVEAAVRARAVDTRLTPVAVAAAGAYAARADVGAGFHRVAVLEVDALDVTATVLDGVVPGTWRIDGCTHEPAVGLADDDFADNACRLVRELVGARAVDAVLVVGRLGSGLAERLVGGRTDPLPGPLRELDGPELVAALPGIGGVEVAEPTPPPPPVTRLAPARWLDADPAAPLGRDRSRRLPALGLAAAVLAVTAAGVLWLRSGAEPDRTPGPEPAGPAASTVALPTESDSSNAGISGLPPSAGGVPSSTTPASTAPAPGSSLTTGGLRLQLPSGWRRRDDAVGGRLELVPLDGVGRRIVLVRKELTPGAGIDQVAAQLADRIAAAGDRRTIGGLRRDAEFGGRMSLAYSEFPDDESQVDWHVLVDRDVQVSVGCQYLPGDAGTLAADCARIVGTVEVVP</sequence>
<accession>A0ABX8SBR0</accession>
<dbReference type="RefSeq" id="WP_066468602.1">
    <property type="nucleotide sequence ID" value="NZ_CBCRUZ010000004.1"/>
</dbReference>
<organism evidence="2 3">
    <name type="scientific">Skermania pinensis</name>
    <dbReference type="NCBI Taxonomy" id="39122"/>
    <lineage>
        <taxon>Bacteria</taxon>
        <taxon>Bacillati</taxon>
        <taxon>Actinomycetota</taxon>
        <taxon>Actinomycetes</taxon>
        <taxon>Mycobacteriales</taxon>
        <taxon>Gordoniaceae</taxon>
        <taxon>Skermania</taxon>
    </lineage>
</organism>
<keyword evidence="3" id="KW-1185">Reference proteome</keyword>
<evidence type="ECO:0000313" key="3">
    <source>
        <dbReference type="Proteomes" id="UP000887023"/>
    </source>
</evidence>
<dbReference type="InterPro" id="IPR023840">
    <property type="entry name" value="T7SS_Rv3446c"/>
</dbReference>
<gene>
    <name evidence="2" type="ORF">KV203_04240</name>
</gene>
<feature type="region of interest" description="Disordered" evidence="1">
    <location>
        <begin position="305"/>
        <end position="372"/>
    </location>
</feature>
<proteinExistence type="predicted"/>
<name>A0ABX8SBR0_9ACTN</name>
<reference evidence="2" key="1">
    <citation type="submission" date="2021-07" db="EMBL/GenBank/DDBJ databases">
        <title>Candidatus Kaistella beijingensis sp. nov. isolated from a municipal wastewater treatment plant is involved in sludge foaming.</title>
        <authorList>
            <person name="Song Y."/>
            <person name="Liu S.-J."/>
        </authorList>
    </citation>
    <scope>NUCLEOTIDE SEQUENCE</scope>
    <source>
        <strain evidence="2">DSM 43998</strain>
    </source>
</reference>
<dbReference type="EMBL" id="CP079105">
    <property type="protein sequence ID" value="QXQ14622.1"/>
    <property type="molecule type" value="Genomic_DNA"/>
</dbReference>
<feature type="compositionally biased region" description="Low complexity" evidence="1">
    <location>
        <begin position="348"/>
        <end position="366"/>
    </location>
</feature>
<dbReference type="Proteomes" id="UP000887023">
    <property type="component" value="Chromosome"/>
</dbReference>
<protein>
    <submittedName>
        <fullName evidence="2">Type VII secretion-associated protein</fullName>
    </submittedName>
</protein>
<dbReference type="NCBIfam" id="TIGR03931">
    <property type="entry name" value="T7SS_Rv3446c"/>
    <property type="match status" value="1"/>
</dbReference>